<evidence type="ECO:0000256" key="1">
    <source>
        <dbReference type="ARBA" id="ARBA00023172"/>
    </source>
</evidence>
<dbReference type="GO" id="GO:0004803">
    <property type="term" value="F:transposase activity"/>
    <property type="evidence" value="ECO:0007669"/>
    <property type="project" value="TreeGrafter"/>
</dbReference>
<dbReference type="PANTHER" id="PTHR10948:SF23">
    <property type="entry name" value="TRANSPOSASE INSI FOR INSERTION SEQUENCE ELEMENT IS30A-RELATED"/>
    <property type="match status" value="1"/>
</dbReference>
<keyword evidence="4" id="KW-1185">Reference proteome</keyword>
<dbReference type="Gene3D" id="1.10.10.60">
    <property type="entry name" value="Homeodomain-like"/>
    <property type="match status" value="1"/>
</dbReference>
<dbReference type="InterPro" id="IPR051917">
    <property type="entry name" value="Transposase-Integrase"/>
</dbReference>
<organism evidence="3 4">
    <name type="scientific">Weissella diestrammenae</name>
    <dbReference type="NCBI Taxonomy" id="1162633"/>
    <lineage>
        <taxon>Bacteria</taxon>
        <taxon>Bacillati</taxon>
        <taxon>Bacillota</taxon>
        <taxon>Bacilli</taxon>
        <taxon>Lactobacillales</taxon>
        <taxon>Lactobacillaceae</taxon>
        <taxon>Weissella</taxon>
    </lineage>
</organism>
<dbReference type="RefSeq" id="WP_187529231.1">
    <property type="nucleotide sequence ID" value="NZ_CP060724.1"/>
</dbReference>
<name>A0A7G9T5M3_9LACO</name>
<dbReference type="KEGG" id="wdi:H9L19_00380"/>
<dbReference type="InterPro" id="IPR025246">
    <property type="entry name" value="IS30-like_HTH"/>
</dbReference>
<proteinExistence type="predicted"/>
<dbReference type="GO" id="GO:0005829">
    <property type="term" value="C:cytosol"/>
    <property type="evidence" value="ECO:0007669"/>
    <property type="project" value="TreeGrafter"/>
</dbReference>
<dbReference type="Proteomes" id="UP000515800">
    <property type="component" value="Chromosome"/>
</dbReference>
<dbReference type="NCBIfam" id="NF033563">
    <property type="entry name" value="transpos_IS30"/>
    <property type="match status" value="1"/>
</dbReference>
<dbReference type="GO" id="GO:0032196">
    <property type="term" value="P:transposition"/>
    <property type="evidence" value="ECO:0007669"/>
    <property type="project" value="TreeGrafter"/>
</dbReference>
<evidence type="ECO:0000313" key="4">
    <source>
        <dbReference type="Proteomes" id="UP000515800"/>
    </source>
</evidence>
<accession>A0A7G9T5M3</accession>
<sequence length="240" mass="28468">MGRKFIHLTYAERVQIQILRKQGLSYLKIAKEIGRAKSTIVDEVHRNTRRPNIKNHTRVFDYEADFAQFTAQTRLHETTRRELLLTNRRQRKINELLDKQWSLEQIAMGTTLPMSTATLYAYAHRGLIPYRTKKYRTKPKPFRSNVPDKQFFIEHHISHRSRRIEERLDFGRWEVDGVEGPKDSKALVLTFVERKTRYTVALKAKDKTADAINNVMQLSYQGILCRCLFTLAERYKRRTQ</sequence>
<evidence type="ECO:0000259" key="2">
    <source>
        <dbReference type="Pfam" id="PF13936"/>
    </source>
</evidence>
<gene>
    <name evidence="3" type="ORF">H9L19_00380</name>
</gene>
<dbReference type="InterPro" id="IPR053392">
    <property type="entry name" value="Transposase_IS30-like"/>
</dbReference>
<dbReference type="AlphaFoldDB" id="A0A7G9T5M3"/>
<keyword evidence="1" id="KW-0233">DNA recombination</keyword>
<dbReference type="Pfam" id="PF13936">
    <property type="entry name" value="HTH_38"/>
    <property type="match status" value="1"/>
</dbReference>
<dbReference type="EMBL" id="CP060724">
    <property type="protein sequence ID" value="QNN75398.1"/>
    <property type="molecule type" value="Genomic_DNA"/>
</dbReference>
<feature type="domain" description="Transposase IS30-like HTH" evidence="2">
    <location>
        <begin position="7"/>
        <end position="47"/>
    </location>
</feature>
<dbReference type="PANTHER" id="PTHR10948">
    <property type="entry name" value="TRANSPOSASE"/>
    <property type="match status" value="1"/>
</dbReference>
<evidence type="ECO:0000313" key="3">
    <source>
        <dbReference type="EMBL" id="QNN75398.1"/>
    </source>
</evidence>
<reference evidence="3 4" key="1">
    <citation type="submission" date="2020-08" db="EMBL/GenBank/DDBJ databases">
        <title>Genome sequence of Weissella diestrammenae KACC 16890T.</title>
        <authorList>
            <person name="Hyun D.-W."/>
            <person name="Bae J.-W."/>
        </authorList>
    </citation>
    <scope>NUCLEOTIDE SEQUENCE [LARGE SCALE GENOMIC DNA]</scope>
    <source>
        <strain evidence="3 4">KACC 16890</strain>
    </source>
</reference>
<protein>
    <submittedName>
        <fullName evidence="3">IS30 family transposase</fullName>
    </submittedName>
</protein>
<dbReference type="GO" id="GO:0006310">
    <property type="term" value="P:DNA recombination"/>
    <property type="evidence" value="ECO:0007669"/>
    <property type="project" value="UniProtKB-KW"/>
</dbReference>